<dbReference type="Gene3D" id="1.25.40.10">
    <property type="entry name" value="Tetratricopeptide repeat domain"/>
    <property type="match status" value="3"/>
</dbReference>
<feature type="region of interest" description="Disordered" evidence="3">
    <location>
        <begin position="974"/>
        <end position="1005"/>
    </location>
</feature>
<feature type="compositionally biased region" description="Basic and acidic residues" evidence="3">
    <location>
        <begin position="974"/>
        <end position="998"/>
    </location>
</feature>
<feature type="repeat" description="PPR" evidence="2">
    <location>
        <begin position="266"/>
        <end position="301"/>
    </location>
</feature>
<dbReference type="OrthoDB" id="5588846at2759"/>
<dbReference type="InterPro" id="IPR033443">
    <property type="entry name" value="PROP1-like_PPR_dom"/>
</dbReference>
<dbReference type="PANTHER" id="PTHR47941">
    <property type="entry name" value="PENTATRICOPEPTIDE REPEAT-CONTAINING PROTEIN 3, MITOCHONDRIAL"/>
    <property type="match status" value="1"/>
</dbReference>
<reference evidence="5 6" key="1">
    <citation type="journal article" date="2015" name="Genome Biol. Evol.">
        <title>Phylogenomic analyses indicate that early fungi evolved digesting cell walls of algal ancestors of land plants.</title>
        <authorList>
            <person name="Chang Y."/>
            <person name="Wang S."/>
            <person name="Sekimoto S."/>
            <person name="Aerts A.L."/>
            <person name="Choi C."/>
            <person name="Clum A."/>
            <person name="LaButti K.M."/>
            <person name="Lindquist E.A."/>
            <person name="Yee Ngan C."/>
            <person name="Ohm R.A."/>
            <person name="Salamov A.A."/>
            <person name="Grigoriev I.V."/>
            <person name="Spatafora J.W."/>
            <person name="Berbee M.L."/>
        </authorList>
    </citation>
    <scope>NUCLEOTIDE SEQUENCE [LARGE SCALE GENOMIC DNA]</scope>
    <source>
        <strain evidence="5 6">JEL478</strain>
    </source>
</reference>
<feature type="region of interest" description="Disordered" evidence="3">
    <location>
        <begin position="83"/>
        <end position="113"/>
    </location>
</feature>
<feature type="compositionally biased region" description="Acidic residues" evidence="3">
    <location>
        <begin position="506"/>
        <end position="516"/>
    </location>
</feature>
<dbReference type="Pfam" id="PF17177">
    <property type="entry name" value="PPR_long"/>
    <property type="match status" value="1"/>
</dbReference>
<protein>
    <recommendedName>
        <fullName evidence="4">PROP1-like PPR domain-containing protein</fullName>
    </recommendedName>
</protein>
<name>A0A139AN61_GONPJ</name>
<evidence type="ECO:0000256" key="1">
    <source>
        <dbReference type="ARBA" id="ARBA00022737"/>
    </source>
</evidence>
<keyword evidence="1" id="KW-0677">Repeat</keyword>
<dbReference type="Pfam" id="PF13812">
    <property type="entry name" value="PPR_3"/>
    <property type="match status" value="1"/>
</dbReference>
<feature type="repeat" description="PPR" evidence="2">
    <location>
        <begin position="229"/>
        <end position="265"/>
    </location>
</feature>
<evidence type="ECO:0000313" key="6">
    <source>
        <dbReference type="Proteomes" id="UP000070544"/>
    </source>
</evidence>
<sequence length="1005" mass="111831">MIHDVSPCGPFVTLQLMELASLAESLILAASQTPDTHLLSSSSNPLPSLGQQDIVLPSLGQQQDGDIVQPLGQQDGTIVQPLGQQQVHPDDSARPSTPVVNPDERSPPSRLSPAVADRIRASVDLALRNPLIISLPFLVHNLTHLADHLSRVRTPTPLDEDNFAGIIRAHARLGNPAAAQHAFDLMYHAGLTPNLPAFNALLHAYSLAGDVRSTARTFRLLRAAGVEPDVVSYCCLIRSCVESERDKLPAAFALYDEMKRRGVHPDLATFTTLIAGCVRAGNHTRAWRTFDHARTDAGLHPDTHMYTTMIASCAKTRDPERALDLYTEMTTERGLVPTLQTYNALLLALTTASRGSALRGEIPAIRARMQLEGIRPDERTMDAVLNAASRAGDLIEARAVWNESVRIGQADGFLFGNMVRAYANTVGDWMVDVQKRTREAERDWRAWDARRRRRASGGGDGGEAQAGADAVEPLFRDWLESRRLSDVAPFPALPRTTVASRKQNESDDEDDDDLDVDVGSFDGVSFERRRLSGREVRVVSLDDLDEAALRDAEDLVRVAALEREPARHVDQEHLSVASVADDDDPAPAPILSFPPLPPPDPLDDRPDLIQYPLLERPVQDEHDAMAEAQALFEWALRTWEHDQGVFSEAKEVTGVVESEPRQDGVEVECRPEETDRDGGLEHGADISAEASEPSATNREKQRKTHKSKEYMGPDADADLNPDPNTIVPDGSLAVLEGGSVPPLPPLHPPAHPPKRTPPVLSPGTLNAYLSLHLRYLPTRPQVPRMSADLHTRLRFKPSAKTRFLVLDAIVQEPELLKDQGESYWEELLAWDGAEEAKMLSLNEDRREQMRVRQGRGRDQWYDAWCKFINGWARVGDQDRAIASLESLHAFRRPYYLPSPRLHHLTALHRLCNDLSMDGQSRDLQRLLHLTEQGPLDTLEEVQRHLRRNWVGVGWWGWDAIGVGKKELQNMERRAKSVQTRDQRQRDWGDLAVKVDSRGRSGSRTG</sequence>
<evidence type="ECO:0000259" key="4">
    <source>
        <dbReference type="Pfam" id="PF17177"/>
    </source>
</evidence>
<feature type="region of interest" description="Disordered" evidence="3">
    <location>
        <begin position="652"/>
        <end position="756"/>
    </location>
</feature>
<feature type="repeat" description="PPR" evidence="2">
    <location>
        <begin position="194"/>
        <end position="228"/>
    </location>
</feature>
<dbReference type="STRING" id="1344416.A0A139AN61"/>
<evidence type="ECO:0000256" key="3">
    <source>
        <dbReference type="SAM" id="MobiDB-lite"/>
    </source>
</evidence>
<evidence type="ECO:0000313" key="5">
    <source>
        <dbReference type="EMBL" id="KXS18192.1"/>
    </source>
</evidence>
<dbReference type="InterPro" id="IPR002885">
    <property type="entry name" value="PPR_rpt"/>
</dbReference>
<feature type="repeat" description="PPR" evidence="2">
    <location>
        <begin position="302"/>
        <end position="337"/>
    </location>
</feature>
<organism evidence="5 6">
    <name type="scientific">Gonapodya prolifera (strain JEL478)</name>
    <name type="common">Monoblepharis prolifera</name>
    <dbReference type="NCBI Taxonomy" id="1344416"/>
    <lineage>
        <taxon>Eukaryota</taxon>
        <taxon>Fungi</taxon>
        <taxon>Fungi incertae sedis</taxon>
        <taxon>Chytridiomycota</taxon>
        <taxon>Chytridiomycota incertae sedis</taxon>
        <taxon>Monoblepharidomycetes</taxon>
        <taxon>Monoblepharidales</taxon>
        <taxon>Gonapodyaceae</taxon>
        <taxon>Gonapodya</taxon>
    </lineage>
</organism>
<dbReference type="InterPro" id="IPR011990">
    <property type="entry name" value="TPR-like_helical_dom_sf"/>
</dbReference>
<feature type="repeat" description="PPR" evidence="2">
    <location>
        <begin position="159"/>
        <end position="193"/>
    </location>
</feature>
<feature type="compositionally biased region" description="Pro residues" evidence="3">
    <location>
        <begin position="741"/>
        <end position="756"/>
    </location>
</feature>
<dbReference type="AlphaFoldDB" id="A0A139AN61"/>
<dbReference type="PROSITE" id="PS51375">
    <property type="entry name" value="PPR"/>
    <property type="match status" value="5"/>
</dbReference>
<keyword evidence="6" id="KW-1185">Reference proteome</keyword>
<evidence type="ECO:0000256" key="2">
    <source>
        <dbReference type="PROSITE-ProRule" id="PRU00708"/>
    </source>
</evidence>
<dbReference type="Proteomes" id="UP000070544">
    <property type="component" value="Unassembled WGS sequence"/>
</dbReference>
<gene>
    <name evidence="5" type="ORF">M427DRAFT_223758</name>
</gene>
<feature type="domain" description="PROP1-like PPR" evidence="4">
    <location>
        <begin position="244"/>
        <end position="393"/>
    </location>
</feature>
<feature type="compositionally biased region" description="Basic and acidic residues" evidence="3">
    <location>
        <begin position="658"/>
        <end position="684"/>
    </location>
</feature>
<feature type="region of interest" description="Disordered" evidence="3">
    <location>
        <begin position="495"/>
        <end position="516"/>
    </location>
</feature>
<accession>A0A139AN61</accession>
<dbReference type="EMBL" id="KQ965743">
    <property type="protein sequence ID" value="KXS18192.1"/>
    <property type="molecule type" value="Genomic_DNA"/>
</dbReference>
<dbReference type="NCBIfam" id="TIGR00756">
    <property type="entry name" value="PPR"/>
    <property type="match status" value="4"/>
</dbReference>
<proteinExistence type="predicted"/>